<proteinExistence type="predicted"/>
<comment type="caution">
    <text evidence="2">The sequence shown here is derived from an EMBL/GenBank/DDBJ whole genome shotgun (WGS) entry which is preliminary data.</text>
</comment>
<reference evidence="2" key="1">
    <citation type="submission" date="2020-12" db="EMBL/GenBank/DDBJ databases">
        <title>Metabolic potential, ecology and presence of endohyphal bacteria is reflected in genomic diversity of Mucoromycotina.</title>
        <authorList>
            <person name="Muszewska A."/>
            <person name="Okrasinska A."/>
            <person name="Steczkiewicz K."/>
            <person name="Drgas O."/>
            <person name="Orlowska M."/>
            <person name="Perlinska-Lenart U."/>
            <person name="Aleksandrzak-Piekarczyk T."/>
            <person name="Szatraj K."/>
            <person name="Zielenkiewicz U."/>
            <person name="Pilsyk S."/>
            <person name="Malc E."/>
            <person name="Mieczkowski P."/>
            <person name="Kruszewska J.S."/>
            <person name="Biernat P."/>
            <person name="Pawlowska J."/>
        </authorList>
    </citation>
    <scope>NUCLEOTIDE SEQUENCE</scope>
    <source>
        <strain evidence="2">WA0000017839</strain>
    </source>
</reference>
<keyword evidence="1" id="KW-1133">Transmembrane helix</keyword>
<dbReference type="OrthoDB" id="1882547at2759"/>
<dbReference type="EMBL" id="JAEPRD010000233">
    <property type="protein sequence ID" value="KAG2193431.1"/>
    <property type="molecule type" value="Genomic_DNA"/>
</dbReference>
<dbReference type="Gene3D" id="3.40.50.11350">
    <property type="match status" value="1"/>
</dbReference>
<keyword evidence="1" id="KW-0812">Transmembrane</keyword>
<name>A0A8H7UP87_9FUNG</name>
<keyword evidence="3" id="KW-1185">Reference proteome</keyword>
<dbReference type="Proteomes" id="UP000603453">
    <property type="component" value="Unassembled WGS sequence"/>
</dbReference>
<evidence type="ECO:0000313" key="2">
    <source>
        <dbReference type="EMBL" id="KAG2193431.1"/>
    </source>
</evidence>
<feature type="transmembrane region" description="Helical" evidence="1">
    <location>
        <begin position="7"/>
        <end position="26"/>
    </location>
</feature>
<dbReference type="AlphaFoldDB" id="A0A8H7UP87"/>
<protein>
    <recommendedName>
        <fullName evidence="4">CigA protein</fullName>
    </recommendedName>
</protein>
<dbReference type="PANTHER" id="PTHR36050:SF1">
    <property type="entry name" value="O-FUCOSYLTRANSFERASE 30"/>
    <property type="match status" value="1"/>
</dbReference>
<accession>A0A8H7UP87</accession>
<gene>
    <name evidence="2" type="ORF">INT47_006960</name>
</gene>
<sequence length="511" mass="59170">MKRKDSTVVGLVLITVIVCFITYFQYSINSDKLSLRTTTKKKEAIPVQFPTPFEFHEDNVKGERFLSYLPHSGFHNQRIELENALLLAAYLNRTLLVPPVYLASPAMPWLRYEKLHERLMFQTKNGLDHCVDLDARGMPLPSECLNNFRWTNVPWTFFYNMTDISKQVPVIFRPGLDYEWLYKTFRLNEEDIYFFKDMSPYEYQIHDDRNSDLPLDRFNYKIELSTLEAIDHRVLHFGSMFGSYRILAETAAHAQKLKEIRTSMIFRNPVLSGAAERIVSQLGGPNQFVGMHVRVGDGIFKLRASILVDDIFHQLVDQFTDLSVEQVEAYEGGVEQHEMDRTESTEYEIKLRSFHPVVDESANHAKPIEAGNNRHIEDKDPNIASRLKCQAGDDVTHRFRSTVVYIATDAPDPRNHPLLRKIFKVFPCTFILSDFMNELDDIKQLQVVEERVKLESYLIPMVDAMISAHGHTFLGTPHSTFTSYIERQLHPVYTGKEVQVMGLIDYLDSTK</sequence>
<evidence type="ECO:0008006" key="4">
    <source>
        <dbReference type="Google" id="ProtNLM"/>
    </source>
</evidence>
<evidence type="ECO:0000256" key="1">
    <source>
        <dbReference type="SAM" id="Phobius"/>
    </source>
</evidence>
<keyword evidence="1" id="KW-0472">Membrane</keyword>
<dbReference type="PANTHER" id="PTHR36050">
    <property type="entry name" value="O-FUCOSYLTRANSFERASE 30"/>
    <property type="match status" value="1"/>
</dbReference>
<evidence type="ECO:0000313" key="3">
    <source>
        <dbReference type="Proteomes" id="UP000603453"/>
    </source>
</evidence>
<organism evidence="2 3">
    <name type="scientific">Mucor saturninus</name>
    <dbReference type="NCBI Taxonomy" id="64648"/>
    <lineage>
        <taxon>Eukaryota</taxon>
        <taxon>Fungi</taxon>
        <taxon>Fungi incertae sedis</taxon>
        <taxon>Mucoromycota</taxon>
        <taxon>Mucoromycotina</taxon>
        <taxon>Mucoromycetes</taxon>
        <taxon>Mucorales</taxon>
        <taxon>Mucorineae</taxon>
        <taxon>Mucoraceae</taxon>
        <taxon>Mucor</taxon>
    </lineage>
</organism>
<dbReference type="CDD" id="cd11296">
    <property type="entry name" value="O-FucT_like"/>
    <property type="match status" value="1"/>
</dbReference>